<organism evidence="2 3">
    <name type="scientific">Streptomyces gulbargensis</name>
    <dbReference type="NCBI Taxonomy" id="364901"/>
    <lineage>
        <taxon>Bacteria</taxon>
        <taxon>Bacillati</taxon>
        <taxon>Actinomycetota</taxon>
        <taxon>Actinomycetes</taxon>
        <taxon>Kitasatosporales</taxon>
        <taxon>Streptomycetaceae</taxon>
        <taxon>Streptomyces</taxon>
    </lineage>
</organism>
<keyword evidence="1" id="KW-1133">Transmembrane helix</keyword>
<protein>
    <submittedName>
        <fullName evidence="2">Uncharacterized protein</fullName>
    </submittedName>
</protein>
<evidence type="ECO:0000313" key="3">
    <source>
        <dbReference type="Proteomes" id="UP001501000"/>
    </source>
</evidence>
<keyword evidence="3" id="KW-1185">Reference proteome</keyword>
<dbReference type="RefSeq" id="WP_345282192.1">
    <property type="nucleotide sequence ID" value="NZ_BAABAJ010000007.1"/>
</dbReference>
<keyword evidence="1" id="KW-0472">Membrane</keyword>
<feature type="transmembrane region" description="Helical" evidence="1">
    <location>
        <begin position="32"/>
        <end position="50"/>
    </location>
</feature>
<comment type="caution">
    <text evidence="2">The sequence shown here is derived from an EMBL/GenBank/DDBJ whole genome shotgun (WGS) entry which is preliminary data.</text>
</comment>
<reference evidence="3" key="1">
    <citation type="journal article" date="2019" name="Int. J. Syst. Evol. Microbiol.">
        <title>The Global Catalogue of Microorganisms (GCM) 10K type strain sequencing project: providing services to taxonomists for standard genome sequencing and annotation.</title>
        <authorList>
            <consortium name="The Broad Institute Genomics Platform"/>
            <consortium name="The Broad Institute Genome Sequencing Center for Infectious Disease"/>
            <person name="Wu L."/>
            <person name="Ma J."/>
        </authorList>
    </citation>
    <scope>NUCLEOTIDE SEQUENCE [LARGE SCALE GENOMIC DNA]</scope>
    <source>
        <strain evidence="3">JCM 16956</strain>
    </source>
</reference>
<sequence length="71" mass="7490">MGGDLTLASKWDVGLDVARFLYVGFFSDVPAWARWTVVALGCGALGYGAVRSRRARTEDAGRPDDGTSGAP</sequence>
<dbReference type="EMBL" id="BAABAJ010000007">
    <property type="protein sequence ID" value="GAA3916203.1"/>
    <property type="molecule type" value="Genomic_DNA"/>
</dbReference>
<dbReference type="Proteomes" id="UP001501000">
    <property type="component" value="Unassembled WGS sequence"/>
</dbReference>
<proteinExistence type="predicted"/>
<evidence type="ECO:0000313" key="2">
    <source>
        <dbReference type="EMBL" id="GAA3916203.1"/>
    </source>
</evidence>
<gene>
    <name evidence="2" type="ORF">GCM10022244_27100</name>
</gene>
<name>A0ABP7M6G1_9ACTN</name>
<accession>A0ABP7M6G1</accession>
<keyword evidence="1" id="KW-0812">Transmembrane</keyword>
<evidence type="ECO:0000256" key="1">
    <source>
        <dbReference type="SAM" id="Phobius"/>
    </source>
</evidence>